<dbReference type="EMBL" id="BMZD01000002">
    <property type="protein sequence ID" value="GGZ91540.1"/>
    <property type="molecule type" value="Genomic_DNA"/>
</dbReference>
<dbReference type="Proteomes" id="UP000634139">
    <property type="component" value="Unassembled WGS sequence"/>
</dbReference>
<dbReference type="AlphaFoldDB" id="A0A918VE76"/>
<reference evidence="1" key="2">
    <citation type="submission" date="2020-09" db="EMBL/GenBank/DDBJ databases">
        <authorList>
            <person name="Sun Q."/>
            <person name="Kim S."/>
        </authorList>
    </citation>
    <scope>NUCLEOTIDE SEQUENCE</scope>
    <source>
        <strain evidence="1">KCTC 32422</strain>
    </source>
</reference>
<gene>
    <name evidence="1" type="ORF">GCM10011617_08530</name>
</gene>
<name>A0A918VE76_9SPHN</name>
<proteinExistence type="predicted"/>
<accession>A0A918VE76</accession>
<keyword evidence="2" id="KW-1185">Reference proteome</keyword>
<comment type="caution">
    <text evidence="1">The sequence shown here is derived from an EMBL/GenBank/DDBJ whole genome shotgun (WGS) entry which is preliminary data.</text>
</comment>
<evidence type="ECO:0000313" key="1">
    <source>
        <dbReference type="EMBL" id="GGZ91540.1"/>
    </source>
</evidence>
<evidence type="ECO:0000313" key="2">
    <source>
        <dbReference type="Proteomes" id="UP000634139"/>
    </source>
</evidence>
<protein>
    <submittedName>
        <fullName evidence="1">Uncharacterized protein</fullName>
    </submittedName>
</protein>
<reference evidence="1" key="1">
    <citation type="journal article" date="2014" name="Int. J. Syst. Evol. Microbiol.">
        <title>Complete genome sequence of Corynebacterium casei LMG S-19264T (=DSM 44701T), isolated from a smear-ripened cheese.</title>
        <authorList>
            <consortium name="US DOE Joint Genome Institute (JGI-PGF)"/>
            <person name="Walter F."/>
            <person name="Albersmeier A."/>
            <person name="Kalinowski J."/>
            <person name="Ruckert C."/>
        </authorList>
    </citation>
    <scope>NUCLEOTIDE SEQUENCE</scope>
    <source>
        <strain evidence="1">KCTC 32422</strain>
    </source>
</reference>
<organism evidence="1 2">
    <name type="scientific">Novosphingobium arvoryzae</name>
    <dbReference type="NCBI Taxonomy" id="1256514"/>
    <lineage>
        <taxon>Bacteria</taxon>
        <taxon>Pseudomonadati</taxon>
        <taxon>Pseudomonadota</taxon>
        <taxon>Alphaproteobacteria</taxon>
        <taxon>Sphingomonadales</taxon>
        <taxon>Sphingomonadaceae</taxon>
        <taxon>Novosphingobium</taxon>
    </lineage>
</organism>
<sequence>MSTRPELLPILARFLMGPNGEVAAAKRLTEGPFSYIAAACYVRVGSFHRRSSRTSAGDRLFRIETDAPRMTFIN</sequence>